<dbReference type="PANTHER" id="PTHR48027">
    <property type="entry name" value="HETEROGENEOUS NUCLEAR RIBONUCLEOPROTEIN 87F-RELATED"/>
    <property type="match status" value="1"/>
</dbReference>
<reference evidence="4" key="1">
    <citation type="submission" date="2021-12" db="EMBL/GenBank/DDBJ databases">
        <title>Discovery of the Pendulisporaceae a myxobacterial family with distinct sporulation behavior and unique specialized metabolism.</title>
        <authorList>
            <person name="Garcia R."/>
            <person name="Popoff A."/>
            <person name="Bader C.D."/>
            <person name="Loehr J."/>
            <person name="Walesch S."/>
            <person name="Walt C."/>
            <person name="Boldt J."/>
            <person name="Bunk B."/>
            <person name="Haeckl F.J.F.P.J."/>
            <person name="Gunesch A.P."/>
            <person name="Birkelbach J."/>
            <person name="Nuebel U."/>
            <person name="Pietschmann T."/>
            <person name="Bach T."/>
            <person name="Mueller R."/>
        </authorList>
    </citation>
    <scope>NUCLEOTIDE SEQUENCE</scope>
    <source>
        <strain evidence="4">MSr11367</strain>
    </source>
</reference>
<dbReference type="InterPro" id="IPR052462">
    <property type="entry name" value="SLIRP/GR-RBP-like"/>
</dbReference>
<dbReference type="InterPro" id="IPR000504">
    <property type="entry name" value="RRM_dom"/>
</dbReference>
<dbReference type="RefSeq" id="WP_394833842.1">
    <property type="nucleotide sequence ID" value="NZ_CP089929.1"/>
</dbReference>
<evidence type="ECO:0000313" key="5">
    <source>
        <dbReference type="Proteomes" id="UP001374803"/>
    </source>
</evidence>
<proteinExistence type="predicted"/>
<sequence>MGTKVYVGNLPYTCDETQLRDLFAGDGRNVADVAIIHDRMTGQPRGFAFVQMASDDDAKRAIDALHGFVFGGRTLTVNEARPRDGGPGGGGGGGGRDRRTSRPPRGKG</sequence>
<dbReference type="EMBL" id="CP089983">
    <property type="protein sequence ID" value="WXB04205.1"/>
    <property type="molecule type" value="Genomic_DNA"/>
</dbReference>
<feature type="compositionally biased region" description="Gly residues" evidence="2">
    <location>
        <begin position="85"/>
        <end position="94"/>
    </location>
</feature>
<accession>A0ABZ2L061</accession>
<keyword evidence="5" id="KW-1185">Reference proteome</keyword>
<dbReference type="InterPro" id="IPR012677">
    <property type="entry name" value="Nucleotide-bd_a/b_plait_sf"/>
</dbReference>
<dbReference type="Gene3D" id="3.30.70.330">
    <property type="match status" value="1"/>
</dbReference>
<organism evidence="4 5">
    <name type="scientific">Pendulispora rubella</name>
    <dbReference type="NCBI Taxonomy" id="2741070"/>
    <lineage>
        <taxon>Bacteria</taxon>
        <taxon>Pseudomonadati</taxon>
        <taxon>Myxococcota</taxon>
        <taxon>Myxococcia</taxon>
        <taxon>Myxococcales</taxon>
        <taxon>Sorangiineae</taxon>
        <taxon>Pendulisporaceae</taxon>
        <taxon>Pendulispora</taxon>
    </lineage>
</organism>
<evidence type="ECO:0000313" key="4">
    <source>
        <dbReference type="EMBL" id="WXB04205.1"/>
    </source>
</evidence>
<evidence type="ECO:0000256" key="1">
    <source>
        <dbReference type="ARBA" id="ARBA00022884"/>
    </source>
</evidence>
<dbReference type="PROSITE" id="PS50102">
    <property type="entry name" value="RRM"/>
    <property type="match status" value="1"/>
</dbReference>
<dbReference type="SMART" id="SM00360">
    <property type="entry name" value="RRM"/>
    <property type="match status" value="1"/>
</dbReference>
<feature type="domain" description="RRM" evidence="3">
    <location>
        <begin position="3"/>
        <end position="82"/>
    </location>
</feature>
<dbReference type="InterPro" id="IPR035979">
    <property type="entry name" value="RBD_domain_sf"/>
</dbReference>
<feature type="region of interest" description="Disordered" evidence="2">
    <location>
        <begin position="76"/>
        <end position="108"/>
    </location>
</feature>
<dbReference type="SUPFAM" id="SSF54928">
    <property type="entry name" value="RNA-binding domain, RBD"/>
    <property type="match status" value="1"/>
</dbReference>
<evidence type="ECO:0000256" key="2">
    <source>
        <dbReference type="SAM" id="MobiDB-lite"/>
    </source>
</evidence>
<gene>
    <name evidence="4" type="ORF">LVJ94_45790</name>
</gene>
<dbReference type="Proteomes" id="UP001374803">
    <property type="component" value="Chromosome"/>
</dbReference>
<keyword evidence="1" id="KW-0694">RNA-binding</keyword>
<dbReference type="Pfam" id="PF00076">
    <property type="entry name" value="RRM_1"/>
    <property type="match status" value="1"/>
</dbReference>
<name>A0ABZ2L061_9BACT</name>
<evidence type="ECO:0000259" key="3">
    <source>
        <dbReference type="PROSITE" id="PS50102"/>
    </source>
</evidence>
<protein>
    <submittedName>
        <fullName evidence="4">RNA-binding protein</fullName>
    </submittedName>
</protein>